<sequence length="310" mass="35863">MDDEYLKQLDNTLKEYVATITNNITLINTIIDKNDLFGVSKEITELYKRTDDLSKTYKQLDEKVIKSLAKQEQILNVMGNSKNFQKPSKLKTQLKKSKYVAVKINSEREKRSGVTLHDFKIKKTKTRQGNFFIIDGNVFTKDCKELDINVFFEIYDKNGELVDKDYDFISVSRENPLQEVSMSFDVKDLDSIKVVNVYPEINNNQNIFDYQSVDLDNSRNRKETQPTKSIPTESFSLVNINTAGVNELSKLPGINMILAKKLIQLRQDGYIVTSLNDLGQKLNLKEFELEQLEPYITIEQDTRKSRTLDI</sequence>
<evidence type="ECO:0000313" key="1">
    <source>
        <dbReference type="EMBL" id="RAP03232.1"/>
    </source>
</evidence>
<name>A0A328PZ56_9EURY</name>
<proteinExistence type="predicted"/>
<protein>
    <recommendedName>
        <fullName evidence="3">Helix-hairpin-helix DNA-binding motif class 1 domain-containing protein</fullName>
    </recommendedName>
</protein>
<gene>
    <name evidence="1" type="ORF">CA615_03395</name>
</gene>
<evidence type="ECO:0000313" key="2">
    <source>
        <dbReference type="Proteomes" id="UP000248557"/>
    </source>
</evidence>
<dbReference type="SUPFAM" id="SSF47781">
    <property type="entry name" value="RuvA domain 2-like"/>
    <property type="match status" value="1"/>
</dbReference>
<dbReference type="EMBL" id="NGJK01000032">
    <property type="protein sequence ID" value="RAP03232.1"/>
    <property type="molecule type" value="Genomic_DNA"/>
</dbReference>
<accession>A0A328PZ56</accession>
<dbReference type="Proteomes" id="UP000248557">
    <property type="component" value="Unassembled WGS sequence"/>
</dbReference>
<dbReference type="AlphaFoldDB" id="A0A328PZ56"/>
<dbReference type="Gene3D" id="1.10.150.320">
    <property type="entry name" value="Photosystem II 12 kDa extrinsic protein"/>
    <property type="match status" value="1"/>
</dbReference>
<dbReference type="Pfam" id="PF12836">
    <property type="entry name" value="HHH_3"/>
    <property type="match status" value="1"/>
</dbReference>
<dbReference type="RefSeq" id="WP_181454831.1">
    <property type="nucleotide sequence ID" value="NZ_NGJK01000032.1"/>
</dbReference>
<organism evidence="1 2">
    <name type="scientific">Methanosphaera stadtmanae</name>
    <dbReference type="NCBI Taxonomy" id="2317"/>
    <lineage>
        <taxon>Archaea</taxon>
        <taxon>Methanobacteriati</taxon>
        <taxon>Methanobacteriota</taxon>
        <taxon>Methanomada group</taxon>
        <taxon>Methanobacteria</taxon>
        <taxon>Methanobacteriales</taxon>
        <taxon>Methanobacteriaceae</taxon>
        <taxon>Methanosphaera</taxon>
    </lineage>
</organism>
<evidence type="ECO:0008006" key="3">
    <source>
        <dbReference type="Google" id="ProtNLM"/>
    </source>
</evidence>
<reference evidence="1 2" key="1">
    <citation type="submission" date="2017-05" db="EMBL/GenBank/DDBJ databases">
        <title>Host range expansion of the Methanosphaera genus to humans and monogastric animals involves recent and extensive reduction in genome content.</title>
        <authorList>
            <person name="Hoedt E.C."/>
            <person name="Volmer J.G."/>
            <person name="Parks D.H."/>
            <person name="Rosewarne C.P."/>
            <person name="Denman S.E."/>
            <person name="Mcsweeney C.S."/>
            <person name="O Cuiv P."/>
            <person name="Hugenholtz P."/>
            <person name="Tyson G.W."/>
            <person name="Morrison M."/>
        </authorList>
    </citation>
    <scope>NUCLEOTIDE SEQUENCE [LARGE SCALE GENOMIC DNA]</scope>
    <source>
        <strain evidence="1 2">PA5</strain>
    </source>
</reference>
<dbReference type="InterPro" id="IPR010994">
    <property type="entry name" value="RuvA_2-like"/>
</dbReference>
<comment type="caution">
    <text evidence="1">The sequence shown here is derived from an EMBL/GenBank/DDBJ whole genome shotgun (WGS) entry which is preliminary data.</text>
</comment>